<dbReference type="STRING" id="6184.A0A430PXQ5"/>
<dbReference type="AlphaFoldDB" id="A0A430PXQ5"/>
<feature type="transmembrane region" description="Helical" evidence="1">
    <location>
        <begin position="6"/>
        <end position="24"/>
    </location>
</feature>
<organism evidence="2 3">
    <name type="scientific">Schistosoma bovis</name>
    <name type="common">Blood fluke</name>
    <dbReference type="NCBI Taxonomy" id="6184"/>
    <lineage>
        <taxon>Eukaryota</taxon>
        <taxon>Metazoa</taxon>
        <taxon>Spiralia</taxon>
        <taxon>Lophotrochozoa</taxon>
        <taxon>Platyhelminthes</taxon>
        <taxon>Trematoda</taxon>
        <taxon>Digenea</taxon>
        <taxon>Strigeidida</taxon>
        <taxon>Schistosomatoidea</taxon>
        <taxon>Schistosomatidae</taxon>
        <taxon>Schistosoma</taxon>
    </lineage>
</organism>
<evidence type="ECO:0000313" key="2">
    <source>
        <dbReference type="EMBL" id="RTG80243.1"/>
    </source>
</evidence>
<comment type="caution">
    <text evidence="2">The sequence shown here is derived from an EMBL/GenBank/DDBJ whole genome shotgun (WGS) entry which is preliminary data.</text>
</comment>
<evidence type="ECO:0000313" key="3">
    <source>
        <dbReference type="Proteomes" id="UP000290809"/>
    </source>
</evidence>
<keyword evidence="1" id="KW-1133">Transmembrane helix</keyword>
<keyword evidence="1" id="KW-0812">Transmembrane</keyword>
<sequence>MNSLNQQSMIILNRIILLIIYYHYQLYNEELKDNQFSNSINKMNLQYQTVLNVAKAAFQYENLILNTKQPLFTNHTILNINEHRKTMKK</sequence>
<keyword evidence="1" id="KW-0472">Membrane</keyword>
<gene>
    <name evidence="2" type="ORF">DC041_0008762</name>
</gene>
<name>A0A430PXQ5_SCHBO</name>
<dbReference type="Proteomes" id="UP000290809">
    <property type="component" value="Unassembled WGS sequence"/>
</dbReference>
<keyword evidence="3" id="KW-1185">Reference proteome</keyword>
<accession>A0A430PXQ5</accession>
<evidence type="ECO:0000256" key="1">
    <source>
        <dbReference type="SAM" id="Phobius"/>
    </source>
</evidence>
<protein>
    <submittedName>
        <fullName evidence="2">Uncharacterized protein</fullName>
    </submittedName>
</protein>
<reference evidence="2 3" key="1">
    <citation type="journal article" date="2019" name="PLoS Pathog.">
        <title>Genome sequence of the bovine parasite Schistosoma bovis Tanzania.</title>
        <authorList>
            <person name="Oey H."/>
            <person name="Zakrzewski M."/>
            <person name="Gobert G."/>
            <person name="Gravermann K."/>
            <person name="Stoye J."/>
            <person name="Jones M."/>
            <person name="Mcmanus D."/>
            <person name="Krause L."/>
        </authorList>
    </citation>
    <scope>NUCLEOTIDE SEQUENCE [LARGE SCALE GENOMIC DNA]</scope>
    <source>
        <strain evidence="2 3">TAN1997</strain>
    </source>
</reference>
<dbReference type="EMBL" id="QMKO01004343">
    <property type="protein sequence ID" value="RTG80243.1"/>
    <property type="molecule type" value="Genomic_DNA"/>
</dbReference>
<proteinExistence type="predicted"/>